<dbReference type="Pfam" id="PF21152">
    <property type="entry name" value="YgjK_N"/>
    <property type="match status" value="1"/>
</dbReference>
<dbReference type="Pfam" id="PF22422">
    <property type="entry name" value="MGH1-like_GH"/>
    <property type="match status" value="1"/>
</dbReference>
<dbReference type="Gene3D" id="2.70.98.50">
    <property type="entry name" value="putative glycoside hydrolase family protein from bacillus halodurans"/>
    <property type="match status" value="1"/>
</dbReference>
<protein>
    <recommendedName>
        <fullName evidence="5">Glycoside hydrolase</fullName>
    </recommendedName>
</protein>
<dbReference type="Gene3D" id="1.50.10.10">
    <property type="match status" value="1"/>
</dbReference>
<evidence type="ECO:0008006" key="5">
    <source>
        <dbReference type="Google" id="ProtNLM"/>
    </source>
</evidence>
<reference evidence="3 4" key="1">
    <citation type="submission" date="2021-11" db="EMBL/GenBank/DDBJ databases">
        <title>Genomic of Niabella pedocola.</title>
        <authorList>
            <person name="Wu T."/>
        </authorList>
    </citation>
    <scope>NUCLEOTIDE SEQUENCE [LARGE SCALE GENOMIC DNA]</scope>
    <source>
        <strain evidence="3 4">JCM 31011</strain>
    </source>
</reference>
<keyword evidence="4" id="KW-1185">Reference proteome</keyword>
<dbReference type="EMBL" id="JAJNEC010000005">
    <property type="protein sequence ID" value="MCD2424805.1"/>
    <property type="molecule type" value="Genomic_DNA"/>
</dbReference>
<dbReference type="InterPro" id="IPR001661">
    <property type="entry name" value="Glyco_hydro_37"/>
</dbReference>
<dbReference type="InterPro" id="IPR048450">
    <property type="entry name" value="YgjK_N"/>
</dbReference>
<dbReference type="SUPFAM" id="SSF48208">
    <property type="entry name" value="Six-hairpin glycosidases"/>
    <property type="match status" value="1"/>
</dbReference>
<evidence type="ECO:0000313" key="3">
    <source>
        <dbReference type="EMBL" id="MCD2424805.1"/>
    </source>
</evidence>
<evidence type="ECO:0000259" key="1">
    <source>
        <dbReference type="Pfam" id="PF21152"/>
    </source>
</evidence>
<gene>
    <name evidence="3" type="ORF">LQ567_18630</name>
</gene>
<feature type="domain" description="Mannosylglycerate hydrolase MGH1-like glycoside hydrolase" evidence="2">
    <location>
        <begin position="337"/>
        <end position="669"/>
    </location>
</feature>
<evidence type="ECO:0000259" key="2">
    <source>
        <dbReference type="Pfam" id="PF22422"/>
    </source>
</evidence>
<dbReference type="Proteomes" id="UP001199816">
    <property type="component" value="Unassembled WGS sequence"/>
</dbReference>
<accession>A0ABS8PUR5</accession>
<evidence type="ECO:0000313" key="4">
    <source>
        <dbReference type="Proteomes" id="UP001199816"/>
    </source>
</evidence>
<comment type="caution">
    <text evidence="3">The sequence shown here is derived from an EMBL/GenBank/DDBJ whole genome shotgun (WGS) entry which is preliminary data.</text>
</comment>
<dbReference type="RefSeq" id="WP_231007013.1">
    <property type="nucleotide sequence ID" value="NZ_JAJNEC010000005.1"/>
</dbReference>
<dbReference type="InterPro" id="IPR008928">
    <property type="entry name" value="6-hairpin_glycosidase_sf"/>
</dbReference>
<dbReference type="PANTHER" id="PTHR23403:SF1">
    <property type="entry name" value="TREHALASE"/>
    <property type="match status" value="1"/>
</dbReference>
<feature type="domain" description="Glucosidase YgjK N-terminal" evidence="1">
    <location>
        <begin position="78"/>
        <end position="202"/>
    </location>
</feature>
<name>A0ABS8PUR5_9BACT</name>
<sequence>MKKLYNLKSGLKINFLICIRALSIVKAPHRLKHVNYLLVTLLLISHFKPALAQPRGNFANVLKLTGVLHNGQFITPSVFGDMGAWHAYALPEKESYGGFTGPLLMDMNGTWLAKDLAQLQIMANGQTLDLGTAQASLVYLPGMLQQQLVINGLDIVQQLIFASNRQALIRTVITNTGTADQTLVIGFKGTLLQKNAVITGDAEAIQIRFGKSRNHFHIRYAGQKPAISVTGAGYTAGYQPVSLKKQQRITLTQEQSFYAAGEPERSTAFDFSNELKKNEARWDQYLARYFAKAPALSRAQKQLAVKSIITLMTNWRSAFKDILHDGVFPSVSYQGFYGIWSWDSWKQAVGLASFNPALAQENIRSMFDYQDAQGMVADCIYADKSENNWRDTKAPLAAWAVWEVYGRSADKKFIQELYPKLVAYHTWWYRNRDHDQNGLCEYGSTDGTRIAAAWESGMDNAVRFDKAVMQQNNKAAWSLNQESVDLNAYLYAEKLYLAKLAIALGRAKEAMGWTKEAARLKEKINQAFYDAGRGYYYDKFAGKSALITIEGPEGWIPLWAGIAGKEQAAAVGRIMGDKDRFNTFVPLPTLAAGHPEFNPRNGYWRGPVWLDQFYFGVEGLKRYGQEALANQLTGKLLKNAQGLLADQPIHENYHPITGQPLNAANFSWSAAHLLMLLQSK</sequence>
<proteinExistence type="predicted"/>
<dbReference type="InterPro" id="IPR054491">
    <property type="entry name" value="MGH1-like_GH"/>
</dbReference>
<dbReference type="PANTHER" id="PTHR23403">
    <property type="entry name" value="TREHALASE"/>
    <property type="match status" value="1"/>
</dbReference>
<dbReference type="InterPro" id="IPR012341">
    <property type="entry name" value="6hp_glycosidase-like_sf"/>
</dbReference>
<organism evidence="3 4">
    <name type="scientific">Niabella pedocola</name>
    <dbReference type="NCBI Taxonomy" id="1752077"/>
    <lineage>
        <taxon>Bacteria</taxon>
        <taxon>Pseudomonadati</taxon>
        <taxon>Bacteroidota</taxon>
        <taxon>Chitinophagia</taxon>
        <taxon>Chitinophagales</taxon>
        <taxon>Chitinophagaceae</taxon>
        <taxon>Niabella</taxon>
    </lineage>
</organism>